<dbReference type="Gene3D" id="3.40.20.10">
    <property type="entry name" value="Severin"/>
    <property type="match status" value="2"/>
</dbReference>
<dbReference type="Gene3D" id="1.10.950.10">
    <property type="entry name" value="Villin headpiece domain"/>
    <property type="match status" value="1"/>
</dbReference>
<dbReference type="SUPFAM" id="SSF55753">
    <property type="entry name" value="Actin depolymerizing proteins"/>
    <property type="match status" value="1"/>
</dbReference>
<feature type="domain" description="HP" evidence="5">
    <location>
        <begin position="348"/>
        <end position="413"/>
    </location>
</feature>
<dbReference type="SMART" id="SM00153">
    <property type="entry name" value="VHP"/>
    <property type="match status" value="1"/>
</dbReference>
<name>A0A6A2ZTD6_HIBSY</name>
<evidence type="ECO:0000256" key="3">
    <source>
        <dbReference type="ARBA" id="ARBA00022737"/>
    </source>
</evidence>
<evidence type="ECO:0000313" key="7">
    <source>
        <dbReference type="Proteomes" id="UP000436088"/>
    </source>
</evidence>
<dbReference type="GO" id="GO:0051693">
    <property type="term" value="P:actin filament capping"/>
    <property type="evidence" value="ECO:0007669"/>
    <property type="project" value="UniProtKB-KW"/>
</dbReference>
<keyword evidence="4" id="KW-0009">Actin-binding</keyword>
<dbReference type="CDD" id="cd11292">
    <property type="entry name" value="gelsolin_S3_like"/>
    <property type="match status" value="1"/>
</dbReference>
<evidence type="ECO:0000256" key="1">
    <source>
        <dbReference type="ARBA" id="ARBA00008418"/>
    </source>
</evidence>
<dbReference type="SUPFAM" id="SSF47050">
    <property type="entry name" value="VHP, Villin headpiece domain"/>
    <property type="match status" value="1"/>
</dbReference>
<dbReference type="PRINTS" id="PR00597">
    <property type="entry name" value="GELSOLIN"/>
</dbReference>
<dbReference type="InterPro" id="IPR036180">
    <property type="entry name" value="Gelsolin-like_dom_sf"/>
</dbReference>
<dbReference type="PANTHER" id="PTHR11977">
    <property type="entry name" value="VILLIN"/>
    <property type="match status" value="1"/>
</dbReference>
<accession>A0A6A2ZTD6</accession>
<dbReference type="SUPFAM" id="SSF82754">
    <property type="entry name" value="C-terminal, gelsolin-like domain of Sec23/24"/>
    <property type="match status" value="1"/>
</dbReference>
<protein>
    <submittedName>
        <fullName evidence="6">Villin-3</fullName>
    </submittedName>
</protein>
<dbReference type="Pfam" id="PF00626">
    <property type="entry name" value="Gelsolin"/>
    <property type="match status" value="2"/>
</dbReference>
<proteinExistence type="inferred from homology"/>
<dbReference type="InterPro" id="IPR003128">
    <property type="entry name" value="Villin_headpiece"/>
</dbReference>
<dbReference type="InterPro" id="IPR007123">
    <property type="entry name" value="Gelsolin-like_dom"/>
</dbReference>
<keyword evidence="7" id="KW-1185">Reference proteome</keyword>
<dbReference type="GO" id="GO:0051015">
    <property type="term" value="F:actin filament binding"/>
    <property type="evidence" value="ECO:0007669"/>
    <property type="project" value="InterPro"/>
</dbReference>
<keyword evidence="2" id="KW-0117">Actin capping</keyword>
<evidence type="ECO:0000313" key="6">
    <source>
        <dbReference type="EMBL" id="KAE8694796.1"/>
    </source>
</evidence>
<organism evidence="6 7">
    <name type="scientific">Hibiscus syriacus</name>
    <name type="common">Rose of Sharon</name>
    <dbReference type="NCBI Taxonomy" id="106335"/>
    <lineage>
        <taxon>Eukaryota</taxon>
        <taxon>Viridiplantae</taxon>
        <taxon>Streptophyta</taxon>
        <taxon>Embryophyta</taxon>
        <taxon>Tracheophyta</taxon>
        <taxon>Spermatophyta</taxon>
        <taxon>Magnoliopsida</taxon>
        <taxon>eudicotyledons</taxon>
        <taxon>Gunneridae</taxon>
        <taxon>Pentapetalae</taxon>
        <taxon>rosids</taxon>
        <taxon>malvids</taxon>
        <taxon>Malvales</taxon>
        <taxon>Malvaceae</taxon>
        <taxon>Malvoideae</taxon>
        <taxon>Hibiscus</taxon>
    </lineage>
</organism>
<dbReference type="PANTHER" id="PTHR11977:SF51">
    <property type="entry name" value="PROTEIN FLIGHTLESS-1 HOMOLOG"/>
    <property type="match status" value="1"/>
</dbReference>
<sequence>MIRLTLYPFLINALVNLSNQELGDCFKPYKDFFNFHPYGCLTSPVKWPTLRCPSIVNYMDYDNSSIIDGEVKTLDGELSKGLLENNKCYLLDCGVEVFVWVGRVTQVEDRKAASQVAEDFVGGQQRPKTTRITRVIQGYENNSFKFKFDSWPAGSTTVGADEGRGKVAALLKQQGVGVEGMSKSTLVDEEVPPLIEGGGKMEVWCINGSAMAPLPKEDAGKFYNGDCYIVLYNYHSGERKEDYFLCCWIGKDSIDEDQKMAARFANTMVQMFEGKEPPQFIALFQPMVVLKISGTAVHNNKALQVNALKQRVKQTLLKDSQEASEAMETSVVPKTNGVDSESKQKIELDENGTYSYEQLKAVPGNAVTGINLKRKEAYLSDKEFQTVLGMEKEAFYSLPKWKQDLKKKKVDLF</sequence>
<dbReference type="AlphaFoldDB" id="A0A6A2ZTD6"/>
<keyword evidence="3" id="KW-0677">Repeat</keyword>
<comment type="similarity">
    <text evidence="1">Belongs to the villin/gelsolin family.</text>
</comment>
<dbReference type="InterPro" id="IPR029006">
    <property type="entry name" value="ADF-H/Gelsolin-like_dom_sf"/>
</dbReference>
<evidence type="ECO:0000256" key="4">
    <source>
        <dbReference type="ARBA" id="ARBA00023203"/>
    </source>
</evidence>
<dbReference type="Pfam" id="PF02209">
    <property type="entry name" value="VHP"/>
    <property type="match status" value="1"/>
</dbReference>
<dbReference type="EMBL" id="VEPZ02001104">
    <property type="protein sequence ID" value="KAE8694796.1"/>
    <property type="molecule type" value="Genomic_DNA"/>
</dbReference>
<dbReference type="GO" id="GO:0051014">
    <property type="term" value="P:actin filament severing"/>
    <property type="evidence" value="ECO:0007669"/>
    <property type="project" value="TreeGrafter"/>
</dbReference>
<dbReference type="PROSITE" id="PS51089">
    <property type="entry name" value="HP"/>
    <property type="match status" value="1"/>
</dbReference>
<dbReference type="Proteomes" id="UP000436088">
    <property type="component" value="Unassembled WGS sequence"/>
</dbReference>
<evidence type="ECO:0000259" key="5">
    <source>
        <dbReference type="PROSITE" id="PS51089"/>
    </source>
</evidence>
<dbReference type="CDD" id="cd11293">
    <property type="entry name" value="gelsolin_S4_like"/>
    <property type="match status" value="1"/>
</dbReference>
<gene>
    <name evidence="6" type="ORF">F3Y22_tig00110773pilonHSYRG00081</name>
</gene>
<dbReference type="InterPro" id="IPR007122">
    <property type="entry name" value="Villin/Gelsolin"/>
</dbReference>
<dbReference type="GO" id="GO:0007015">
    <property type="term" value="P:actin filament organization"/>
    <property type="evidence" value="ECO:0007669"/>
    <property type="project" value="UniProtKB-ARBA"/>
</dbReference>
<dbReference type="SMART" id="SM00262">
    <property type="entry name" value="GEL"/>
    <property type="match status" value="2"/>
</dbReference>
<dbReference type="InterPro" id="IPR036886">
    <property type="entry name" value="Villin_headpiece_dom_sf"/>
</dbReference>
<comment type="caution">
    <text evidence="6">The sequence shown here is derived from an EMBL/GenBank/DDBJ whole genome shotgun (WGS) entry which is preliminary data.</text>
</comment>
<evidence type="ECO:0000256" key="2">
    <source>
        <dbReference type="ARBA" id="ARBA00022467"/>
    </source>
</evidence>
<reference evidence="6" key="1">
    <citation type="submission" date="2019-09" db="EMBL/GenBank/DDBJ databases">
        <title>Draft genome information of white flower Hibiscus syriacus.</title>
        <authorList>
            <person name="Kim Y.-M."/>
        </authorList>
    </citation>
    <scope>NUCLEOTIDE SEQUENCE [LARGE SCALE GENOMIC DNA]</scope>
    <source>
        <strain evidence="6">YM2019G1</strain>
    </source>
</reference>